<evidence type="ECO:0000313" key="1">
    <source>
        <dbReference type="EMBL" id="VWC60167.1"/>
    </source>
</evidence>
<reference evidence="1 2" key="1">
    <citation type="submission" date="2019-09" db="EMBL/GenBank/DDBJ databases">
        <authorList>
            <person name="Depoorter E."/>
        </authorList>
    </citation>
    <scope>NUCLEOTIDE SEQUENCE [LARGE SCALE GENOMIC DNA]</scope>
    <source>
        <strain evidence="1 2">R-17378</strain>
    </source>
</reference>
<organism evidence="1 2">
    <name type="scientific">Burkholderia aenigmatica</name>
    <dbReference type="NCBI Taxonomy" id="2015348"/>
    <lineage>
        <taxon>Bacteria</taxon>
        <taxon>Pseudomonadati</taxon>
        <taxon>Pseudomonadota</taxon>
        <taxon>Betaproteobacteria</taxon>
        <taxon>Burkholderiales</taxon>
        <taxon>Burkholderiaceae</taxon>
        <taxon>Burkholderia</taxon>
        <taxon>Burkholderia cepacia complex</taxon>
    </lineage>
</organism>
<evidence type="ECO:0000313" key="2">
    <source>
        <dbReference type="Proteomes" id="UP000494120"/>
    </source>
</evidence>
<dbReference type="Proteomes" id="UP000494120">
    <property type="component" value="Unassembled WGS sequence"/>
</dbReference>
<proteinExistence type="predicted"/>
<evidence type="ECO:0008006" key="3">
    <source>
        <dbReference type="Google" id="ProtNLM"/>
    </source>
</evidence>
<gene>
    <name evidence="1" type="ORF">BLA17378_02193</name>
</gene>
<name>A0ABY6XP75_9BURK</name>
<sequence length="96" mass="10215">MQVPDVPLTSVATSTFSKILRMLALMLSIACSSSKGLSQSVHFRAVSEFEGCQRLPNLSGDPSVRIEVIYLVPSHPHFAAAPDSNTSVPGFALTPT</sequence>
<accession>A0ABY6XP75</accession>
<dbReference type="EMBL" id="CABVQG010000006">
    <property type="protein sequence ID" value="VWC60167.1"/>
    <property type="molecule type" value="Genomic_DNA"/>
</dbReference>
<keyword evidence="2" id="KW-1185">Reference proteome</keyword>
<comment type="caution">
    <text evidence="1">The sequence shown here is derived from an EMBL/GenBank/DDBJ whole genome shotgun (WGS) entry which is preliminary data.</text>
</comment>
<protein>
    <recommendedName>
        <fullName evidence="3">Lipoprotein</fullName>
    </recommendedName>
</protein>